<dbReference type="GO" id="GO:0008168">
    <property type="term" value="F:methyltransferase activity"/>
    <property type="evidence" value="ECO:0007669"/>
    <property type="project" value="UniProtKB-KW"/>
</dbReference>
<feature type="binding site" evidence="4">
    <location>
        <position position="341"/>
    </location>
    <ligand>
        <name>S-adenosyl-L-methionine</name>
        <dbReference type="ChEBI" id="CHEBI:59789"/>
    </ligand>
</feature>
<evidence type="ECO:0000256" key="1">
    <source>
        <dbReference type="ARBA" id="ARBA00022603"/>
    </source>
</evidence>
<dbReference type="PROSITE" id="PS51687">
    <property type="entry name" value="SAM_MT_RNA_M5U"/>
    <property type="match status" value="1"/>
</dbReference>
<evidence type="ECO:0000256" key="2">
    <source>
        <dbReference type="ARBA" id="ARBA00022679"/>
    </source>
</evidence>
<dbReference type="PANTHER" id="PTHR11061">
    <property type="entry name" value="RNA M5U METHYLTRANSFERASE"/>
    <property type="match status" value="1"/>
</dbReference>
<dbReference type="InterPro" id="IPR002792">
    <property type="entry name" value="TRAM_dom"/>
</dbReference>
<dbReference type="GO" id="GO:0032259">
    <property type="term" value="P:methylation"/>
    <property type="evidence" value="ECO:0007669"/>
    <property type="project" value="UniProtKB-KW"/>
</dbReference>
<keyword evidence="8" id="KW-1185">Reference proteome</keyword>
<feature type="binding site" evidence="4">
    <location>
        <position position="298"/>
    </location>
    <ligand>
        <name>S-adenosyl-L-methionine</name>
        <dbReference type="ChEBI" id="CHEBI:59789"/>
    </ligand>
</feature>
<sequence length="411" mass="42697">MTSRSDRPGLDWTDRVLELEVGPIAHGGHCVARSEGRVVFVRHALPGERVLAVVDEDAGGSFCRADAVSVLEASPHRVPAPCPWARAGGCGGCDLQHVDPAAQRALKADVLAEQLRRLAGIERVVEVEELPGGPLGWRHRVRLAVDEDGRAGLRAHRSHDVLPIDDCPLAPAGALPPVLAVGHRPGTVVEVTVDADGGVHAGEGESGGGESGGGESGGAASGGGEPLVQRAGGREWRLSPGVFWQVHPALPDALADVVGKWADAPVGGTAWDLFGGVGLFAAVLAGQVGPGGSVTVVEASRHAIADGRAALADLPQVQWRAGRVEHVLGGLRGRPDVVVADPPRRGLGKELVDALCERAPGRVVHVACDPAALARDIALFAARGYRLAELRAFDAFPMTHHFESVALLERA</sequence>
<dbReference type="PANTHER" id="PTHR11061:SF30">
    <property type="entry name" value="TRNA (URACIL(54)-C(5))-METHYLTRANSFERASE"/>
    <property type="match status" value="1"/>
</dbReference>
<dbReference type="EC" id="2.1.1.-" evidence="7"/>
<feature type="binding site" evidence="4">
    <location>
        <position position="245"/>
    </location>
    <ligand>
        <name>S-adenosyl-L-methionine</name>
        <dbReference type="ChEBI" id="CHEBI:59789"/>
    </ligand>
</feature>
<keyword evidence="1 4" id="KW-0489">Methyltransferase</keyword>
<reference evidence="8" key="1">
    <citation type="journal article" date="2019" name="Int. J. Syst. Evol. Microbiol.">
        <title>The Global Catalogue of Microorganisms (GCM) 10K type strain sequencing project: providing services to taxonomists for standard genome sequencing and annotation.</title>
        <authorList>
            <consortium name="The Broad Institute Genomics Platform"/>
            <consortium name="The Broad Institute Genome Sequencing Center for Infectious Disease"/>
            <person name="Wu L."/>
            <person name="Ma J."/>
        </authorList>
    </citation>
    <scope>NUCLEOTIDE SEQUENCE [LARGE SCALE GENOMIC DNA]</scope>
    <source>
        <strain evidence="8">JCM 12165</strain>
    </source>
</reference>
<dbReference type="CDD" id="cd02440">
    <property type="entry name" value="AdoMet_MTases"/>
    <property type="match status" value="1"/>
</dbReference>
<comment type="similarity">
    <text evidence="4">Belongs to the class I-like SAM-binding methyltransferase superfamily. RNA M5U methyltransferase family.</text>
</comment>
<evidence type="ECO:0000313" key="8">
    <source>
        <dbReference type="Proteomes" id="UP001597145"/>
    </source>
</evidence>
<keyword evidence="3 4" id="KW-0949">S-adenosyl-L-methionine</keyword>
<keyword evidence="2 4" id="KW-0808">Transferase</keyword>
<name>A0ABW4FI77_9PSEU</name>
<feature type="active site" description="Nucleophile" evidence="4">
    <location>
        <position position="368"/>
    </location>
</feature>
<dbReference type="SUPFAM" id="SSF53335">
    <property type="entry name" value="S-adenosyl-L-methionine-dependent methyltransferases"/>
    <property type="match status" value="1"/>
</dbReference>
<evidence type="ECO:0000256" key="5">
    <source>
        <dbReference type="SAM" id="MobiDB-lite"/>
    </source>
</evidence>
<feature type="region of interest" description="Disordered" evidence="5">
    <location>
        <begin position="197"/>
        <end position="228"/>
    </location>
</feature>
<dbReference type="InterPro" id="IPR012340">
    <property type="entry name" value="NA-bd_OB-fold"/>
</dbReference>
<protein>
    <submittedName>
        <fullName evidence="7">Class I SAM-dependent RNA methyltransferase</fullName>
        <ecNumber evidence="7">2.1.1.-</ecNumber>
    </submittedName>
</protein>
<feature type="binding site" evidence="4">
    <location>
        <position position="274"/>
    </location>
    <ligand>
        <name>S-adenosyl-L-methionine</name>
        <dbReference type="ChEBI" id="CHEBI:59789"/>
    </ligand>
</feature>
<dbReference type="PROSITE" id="PS01231">
    <property type="entry name" value="TRMA_2"/>
    <property type="match status" value="1"/>
</dbReference>
<dbReference type="EMBL" id="JBHUCP010000007">
    <property type="protein sequence ID" value="MFD1529997.1"/>
    <property type="molecule type" value="Genomic_DNA"/>
</dbReference>
<dbReference type="Pfam" id="PF05958">
    <property type="entry name" value="tRNA_U5-meth_tr"/>
    <property type="match status" value="1"/>
</dbReference>
<organism evidence="7 8">
    <name type="scientific">Pseudonocardia aurantiaca</name>
    <dbReference type="NCBI Taxonomy" id="75290"/>
    <lineage>
        <taxon>Bacteria</taxon>
        <taxon>Bacillati</taxon>
        <taxon>Actinomycetota</taxon>
        <taxon>Actinomycetes</taxon>
        <taxon>Pseudonocardiales</taxon>
        <taxon>Pseudonocardiaceae</taxon>
        <taxon>Pseudonocardia</taxon>
    </lineage>
</organism>
<dbReference type="RefSeq" id="WP_343976467.1">
    <property type="nucleotide sequence ID" value="NZ_BAAAJG010000008.1"/>
</dbReference>
<dbReference type="InterPro" id="IPR030391">
    <property type="entry name" value="MeTrfase_TrmA_CS"/>
</dbReference>
<evidence type="ECO:0000259" key="6">
    <source>
        <dbReference type="Pfam" id="PF01938"/>
    </source>
</evidence>
<dbReference type="Proteomes" id="UP001597145">
    <property type="component" value="Unassembled WGS sequence"/>
</dbReference>
<dbReference type="Gene3D" id="2.40.50.1070">
    <property type="match status" value="1"/>
</dbReference>
<dbReference type="InterPro" id="IPR029063">
    <property type="entry name" value="SAM-dependent_MTases_sf"/>
</dbReference>
<accession>A0ABW4FI77</accession>
<feature type="domain" description="TRAM" evidence="6">
    <location>
        <begin position="15"/>
        <end position="59"/>
    </location>
</feature>
<comment type="caution">
    <text evidence="7">The sequence shown here is derived from an EMBL/GenBank/DDBJ whole genome shotgun (WGS) entry which is preliminary data.</text>
</comment>
<dbReference type="Gene3D" id="2.40.50.140">
    <property type="entry name" value="Nucleic acid-binding proteins"/>
    <property type="match status" value="1"/>
</dbReference>
<feature type="compositionally biased region" description="Gly residues" evidence="5">
    <location>
        <begin position="199"/>
        <end position="225"/>
    </location>
</feature>
<gene>
    <name evidence="7" type="ORF">ACFSCY_11140</name>
</gene>
<proteinExistence type="inferred from homology"/>
<dbReference type="Pfam" id="PF01938">
    <property type="entry name" value="TRAM"/>
    <property type="match status" value="1"/>
</dbReference>
<evidence type="ECO:0000256" key="4">
    <source>
        <dbReference type="PROSITE-ProRule" id="PRU01024"/>
    </source>
</evidence>
<evidence type="ECO:0000313" key="7">
    <source>
        <dbReference type="EMBL" id="MFD1529997.1"/>
    </source>
</evidence>
<dbReference type="SUPFAM" id="SSF50249">
    <property type="entry name" value="Nucleic acid-binding proteins"/>
    <property type="match status" value="1"/>
</dbReference>
<evidence type="ECO:0000256" key="3">
    <source>
        <dbReference type="ARBA" id="ARBA00022691"/>
    </source>
</evidence>
<dbReference type="InterPro" id="IPR010280">
    <property type="entry name" value="U5_MeTrfase_fam"/>
</dbReference>
<dbReference type="Gene3D" id="3.40.50.150">
    <property type="entry name" value="Vaccinia Virus protein VP39"/>
    <property type="match status" value="2"/>
</dbReference>